<dbReference type="HOGENOM" id="CLU_017896_1_1_1"/>
<name>G8ZRZ2_TORDE</name>
<accession>G8ZRZ2</accession>
<evidence type="ECO:0000256" key="3">
    <source>
        <dbReference type="ARBA" id="ARBA00012645"/>
    </source>
</evidence>
<proteinExistence type="inferred from homology"/>
<dbReference type="EMBL" id="HE616744">
    <property type="protein sequence ID" value="CCE91284.1"/>
    <property type="molecule type" value="Genomic_DNA"/>
</dbReference>
<dbReference type="GO" id="GO:0005789">
    <property type="term" value="C:endoplasmic reticulum membrane"/>
    <property type="evidence" value="ECO:0007669"/>
    <property type="project" value="UniProtKB-SubCell"/>
</dbReference>
<protein>
    <recommendedName>
        <fullName evidence="4 12">GDP-Man:Man(3)GlcNAc(2)-PP-Dol alpha-1,2-mannosyltransferase</fullName>
        <ecNumber evidence="3 12">2.4.1.131</ecNumber>
    </recommendedName>
</protein>
<evidence type="ECO:0000256" key="4">
    <source>
        <dbReference type="ARBA" id="ARBA00022018"/>
    </source>
</evidence>
<dbReference type="CDD" id="cd03806">
    <property type="entry name" value="GT4_ALG11-like"/>
    <property type="match status" value="1"/>
</dbReference>
<dbReference type="FunCoup" id="G8ZRZ2">
    <property type="interactions" value="441"/>
</dbReference>
<evidence type="ECO:0000256" key="11">
    <source>
        <dbReference type="ARBA" id="ARBA00045065"/>
    </source>
</evidence>
<evidence type="ECO:0000256" key="5">
    <source>
        <dbReference type="ARBA" id="ARBA00022676"/>
    </source>
</evidence>
<dbReference type="Pfam" id="PF15924">
    <property type="entry name" value="ALG11_N"/>
    <property type="match status" value="1"/>
</dbReference>
<dbReference type="STRING" id="1076872.G8ZRZ2"/>
<comment type="subcellular location">
    <subcellularLocation>
        <location evidence="1">Endoplasmic reticulum membrane</location>
        <topology evidence="1">Single-pass membrane protein</topology>
    </subcellularLocation>
</comment>
<dbReference type="InterPro" id="IPR038013">
    <property type="entry name" value="ALG11"/>
</dbReference>
<dbReference type="RefSeq" id="XP_003680495.1">
    <property type="nucleotide sequence ID" value="XM_003680447.1"/>
</dbReference>
<evidence type="ECO:0000259" key="13">
    <source>
        <dbReference type="Pfam" id="PF00534"/>
    </source>
</evidence>
<comment type="similarity">
    <text evidence="12">Belongs to the glycosyltransferase group 1 family. Glycosyltransferase 4 subfamily.</text>
</comment>
<dbReference type="InParanoid" id="G8ZRZ2"/>
<evidence type="ECO:0000256" key="7">
    <source>
        <dbReference type="ARBA" id="ARBA00022692"/>
    </source>
</evidence>
<evidence type="ECO:0000256" key="1">
    <source>
        <dbReference type="ARBA" id="ARBA00004389"/>
    </source>
</evidence>
<feature type="domain" description="Glycosyl transferase family 1" evidence="13">
    <location>
        <begin position="339"/>
        <end position="476"/>
    </location>
</feature>
<keyword evidence="7" id="KW-0812">Transmembrane</keyword>
<dbReference type="AlphaFoldDB" id="G8ZRZ2"/>
<dbReference type="GO" id="GO:0004377">
    <property type="term" value="F:GDP-Man:Man(3)GlcNAc(2)-PP-Dol alpha-1,2-mannosyltransferase activity"/>
    <property type="evidence" value="ECO:0007669"/>
    <property type="project" value="UniProtKB-UniRule"/>
</dbReference>
<organism evidence="15 16">
    <name type="scientific">Torulaspora delbrueckii</name>
    <name type="common">Yeast</name>
    <name type="synonym">Candida colliculosa</name>
    <dbReference type="NCBI Taxonomy" id="4950"/>
    <lineage>
        <taxon>Eukaryota</taxon>
        <taxon>Fungi</taxon>
        <taxon>Dikarya</taxon>
        <taxon>Ascomycota</taxon>
        <taxon>Saccharomycotina</taxon>
        <taxon>Saccharomycetes</taxon>
        <taxon>Saccharomycetales</taxon>
        <taxon>Saccharomycetaceae</taxon>
        <taxon>Torulaspora</taxon>
    </lineage>
</organism>
<dbReference type="UniPathway" id="UPA00378"/>
<feature type="domain" description="ALG11 mannosyltransferase N-terminal" evidence="14">
    <location>
        <begin position="120"/>
        <end position="316"/>
    </location>
</feature>
<dbReference type="EC" id="2.4.1.131" evidence="3 12"/>
<keyword evidence="16" id="KW-1185">Reference proteome</keyword>
<dbReference type="PANTHER" id="PTHR45919:SF1">
    <property type="entry name" value="GDP-MAN:MAN(3)GLCNAC(2)-PP-DOL ALPHA-1,2-MANNOSYLTRANSFERASE"/>
    <property type="match status" value="1"/>
</dbReference>
<dbReference type="eggNOG" id="KOG1387">
    <property type="taxonomic scope" value="Eukaryota"/>
</dbReference>
<reference evidence="15 16" key="1">
    <citation type="journal article" date="2011" name="Proc. Natl. Acad. Sci. U.S.A.">
        <title>Evolutionary erosion of yeast sex chromosomes by mating-type switching accidents.</title>
        <authorList>
            <person name="Gordon J.L."/>
            <person name="Armisen D."/>
            <person name="Proux-Wera E."/>
            <person name="Oheigeartaigh S.S."/>
            <person name="Byrne K.P."/>
            <person name="Wolfe K.H."/>
        </authorList>
    </citation>
    <scope>NUCLEOTIDE SEQUENCE [LARGE SCALE GENOMIC DNA]</scope>
    <source>
        <strain evidence="16">ATCC 10662 / CBS 1146 / NBRC 0425 / NCYC 2629 / NRRL Y-866</strain>
    </source>
</reference>
<evidence type="ECO:0000256" key="12">
    <source>
        <dbReference type="RuleBase" id="RU367051"/>
    </source>
</evidence>
<evidence type="ECO:0000313" key="15">
    <source>
        <dbReference type="EMBL" id="CCE91284.1"/>
    </source>
</evidence>
<evidence type="ECO:0000256" key="10">
    <source>
        <dbReference type="ARBA" id="ARBA00023136"/>
    </source>
</evidence>
<keyword evidence="6 12" id="KW-0808">Transferase</keyword>
<dbReference type="GO" id="GO:0006488">
    <property type="term" value="P:dolichol-linked oligosaccharide biosynthetic process"/>
    <property type="evidence" value="ECO:0007669"/>
    <property type="project" value="EnsemblFungi"/>
</dbReference>
<keyword evidence="5 12" id="KW-0328">Glycosyltransferase</keyword>
<dbReference type="Pfam" id="PF00534">
    <property type="entry name" value="Glycos_transf_1"/>
    <property type="match status" value="1"/>
</dbReference>
<dbReference type="InterPro" id="IPR031814">
    <property type="entry name" value="ALG11_N"/>
</dbReference>
<dbReference type="KEGG" id="tdl:TDEL_0C03950"/>
<dbReference type="Gene3D" id="3.40.50.2000">
    <property type="entry name" value="Glycogen Phosphorylase B"/>
    <property type="match status" value="1"/>
</dbReference>
<dbReference type="GeneID" id="11500619"/>
<dbReference type="OrthoDB" id="2276068at2759"/>
<dbReference type="PANTHER" id="PTHR45919">
    <property type="entry name" value="GDP-MAN:MAN(3)GLCNAC(2)-PP-DOL ALPHA-1,2-MANNOSYLTRANSFERASE"/>
    <property type="match status" value="1"/>
</dbReference>
<keyword evidence="10" id="KW-0472">Membrane</keyword>
<evidence type="ECO:0000256" key="8">
    <source>
        <dbReference type="ARBA" id="ARBA00022824"/>
    </source>
</evidence>
<comment type="catalytic activity">
    <reaction evidence="11 12">
        <text>an alpha-D-Man-(1-&gt;3)-[alpha-D-Man-(1-&gt;6)]-beta-D-Man-(1-&gt;4)-beta-D-GlcNAc-(1-&gt;4)-alpha-D-GlcNAc-diphospho-di-trans,poly-cis-dolichol + 2 GDP-alpha-D-mannose = an alpha-D-Man-(1-&gt;2)-alpha-D-Man-(1-&gt;2)-alpha-D-Man-(1-&gt;3)-[alpha-D-Man-(1-&gt;6)]-beta-D-Man-(1-&gt;4)-beta-D-GlcNAc-(1-&gt;4)-alpha-D-GlcNAc-diphospho-di-trans,poly-cis-dolichol + 2 GDP + 2 H(+)</text>
        <dbReference type="Rhea" id="RHEA:29523"/>
        <dbReference type="Rhea" id="RHEA-COMP:19515"/>
        <dbReference type="Rhea" id="RHEA-COMP:19516"/>
        <dbReference type="ChEBI" id="CHEBI:15378"/>
        <dbReference type="ChEBI" id="CHEBI:57527"/>
        <dbReference type="ChEBI" id="CHEBI:58189"/>
        <dbReference type="ChEBI" id="CHEBI:132511"/>
        <dbReference type="ChEBI" id="CHEBI:132515"/>
        <dbReference type="EC" id="2.4.1.131"/>
    </reaction>
    <physiologicalReaction direction="left-to-right" evidence="11 12">
        <dbReference type="Rhea" id="RHEA:29524"/>
    </physiologicalReaction>
</comment>
<keyword evidence="9" id="KW-1133">Transmembrane helix</keyword>
<dbReference type="Proteomes" id="UP000005627">
    <property type="component" value="Chromosome 3"/>
</dbReference>
<dbReference type="InterPro" id="IPR001296">
    <property type="entry name" value="Glyco_trans_1"/>
</dbReference>
<evidence type="ECO:0000313" key="16">
    <source>
        <dbReference type="Proteomes" id="UP000005627"/>
    </source>
</evidence>
<evidence type="ECO:0000256" key="9">
    <source>
        <dbReference type="ARBA" id="ARBA00022989"/>
    </source>
</evidence>
<evidence type="ECO:0000259" key="14">
    <source>
        <dbReference type="Pfam" id="PF15924"/>
    </source>
</evidence>
<comment type="pathway">
    <text evidence="2 12">Protein modification; protein glycosylation.</text>
</comment>
<evidence type="ECO:0000256" key="6">
    <source>
        <dbReference type="ARBA" id="ARBA00022679"/>
    </source>
</evidence>
<sequence length="570" mass="65914">MSREWLHTSAVIAVICIVIFLRGLVRALPDFTMNPPVRYRLRINNAMKRLESDPTKNVKLDFSWKHGSVRRQMILASAKPSEYTNGVTSSNRISIGQTDKGNRESFVNRLIPQVRKNRKVLFGFFHPYCNAGGGGEKVLWKAVESTLSKDSRNVAIIYTGDTDASKQEILNNVLKRFDYELDKDRVVFIYLKNRKYVDSKMWPRFTLIGQALGSILLTIEAIYRCPPDVWCDTMGYPFGYPAVHYLARIPIVTYTHYPVISSDMLQKLQNMNKSLKTTIKYWYWKLFMLWYKYVGTFVDIATTNSTWTNNHMKQIWKSCEPVIIYPPCSTEKLIVQDEQWDRKNQAIVLAQFRPEKRHELILQSYSQFLEIAGDISHAPKLILIGSTRSQADRDYVNHLREWSSTDLKIPSNLVEFQTDCSYEKIKVYLRESSYGINAMWNEHFGIAVVEYAASGLIPLVHASAGPLLDIVVPWDTQQRKQVEKSTTESRTGFFFKDKSDPDYDKAHDGEKYPTLSELFVTAVNLTDNEKLSISKRGRECVLFKFSDLKFHQDWDQVLVQLDGILHSLEN</sequence>
<dbReference type="SUPFAM" id="SSF53756">
    <property type="entry name" value="UDP-Glycosyltransferase/glycogen phosphorylase"/>
    <property type="match status" value="1"/>
</dbReference>
<gene>
    <name evidence="15" type="primary">TDEL0C03950</name>
    <name evidence="15" type="ORF">TDEL_0C03950</name>
</gene>
<keyword evidence="8 12" id="KW-0256">Endoplasmic reticulum</keyword>
<comment type="function">
    <text evidence="12">GDP-Man:Man(3)GlcNAc(2)-PP-Dol alpha-1,2-mannosyltransferase that operates in the biosynthetic pathway of dolichol-linked oligosaccharides, the glycan precursors employed in protein asparagine (N)-glycosylation. The assembly of dolichol-linked oligosaccharides begins on the cytosolic side of the endoplasmic reticulum membrane and finishes in its lumen. The sequential addition of sugars to dolichol pyrophosphate produces dolichol-linked oligosaccharides containing fourteen sugars, including two GlcNAcs, nine mannoses and three glucoses. Once assembled, the oligosaccharide is transferred from the lipid to nascent proteins by oligosaccharyltransferases. Catalyzes, on the cytoplasmic face of the endoplasmic reticulum, the addition of the fourth and fifth mannose residues to the dolichol-linked oligosaccharide chain, to produce Man(5)GlcNAc(2)-PP-dolichol core oligosaccharide.</text>
</comment>
<evidence type="ECO:0000256" key="2">
    <source>
        <dbReference type="ARBA" id="ARBA00004922"/>
    </source>
</evidence>